<evidence type="ECO:0008006" key="4">
    <source>
        <dbReference type="Google" id="ProtNLM"/>
    </source>
</evidence>
<evidence type="ECO:0000313" key="3">
    <source>
        <dbReference type="Proteomes" id="UP000617555"/>
    </source>
</evidence>
<comment type="caution">
    <text evidence="2">The sequence shown here is derived from an EMBL/GenBank/DDBJ whole genome shotgun (WGS) entry which is preliminary data.</text>
</comment>
<dbReference type="PANTHER" id="PTHR11102">
    <property type="entry name" value="SEL-1-LIKE PROTEIN"/>
    <property type="match status" value="1"/>
</dbReference>
<dbReference type="PANTHER" id="PTHR11102:SF160">
    <property type="entry name" value="ERAD-ASSOCIATED E3 UBIQUITIN-PROTEIN LIGASE COMPONENT HRD3"/>
    <property type="match status" value="1"/>
</dbReference>
<feature type="chain" id="PRO_5046690075" description="Sel1 repeat family protein" evidence="1">
    <location>
        <begin position="27"/>
        <end position="353"/>
    </location>
</feature>
<proteinExistence type="predicted"/>
<dbReference type="Pfam" id="PF08238">
    <property type="entry name" value="Sel1"/>
    <property type="match status" value="3"/>
</dbReference>
<dbReference type="RefSeq" id="WP_188738059.1">
    <property type="nucleotide sequence ID" value="NZ_BMII01000008.1"/>
</dbReference>
<accession>A0ABQ1IV69</accession>
<dbReference type="InterPro" id="IPR006597">
    <property type="entry name" value="Sel1-like"/>
</dbReference>
<dbReference type="SUPFAM" id="SSF81901">
    <property type="entry name" value="HCP-like"/>
    <property type="match status" value="1"/>
</dbReference>
<organism evidence="2 3">
    <name type="scientific">Shewanella inventionis</name>
    <dbReference type="NCBI Taxonomy" id="1738770"/>
    <lineage>
        <taxon>Bacteria</taxon>
        <taxon>Pseudomonadati</taxon>
        <taxon>Pseudomonadota</taxon>
        <taxon>Gammaproteobacteria</taxon>
        <taxon>Alteromonadales</taxon>
        <taxon>Shewanellaceae</taxon>
        <taxon>Shewanella</taxon>
    </lineage>
</organism>
<dbReference type="Proteomes" id="UP000617555">
    <property type="component" value="Unassembled WGS sequence"/>
</dbReference>
<dbReference type="EMBL" id="BMII01000008">
    <property type="protein sequence ID" value="GGB53291.1"/>
    <property type="molecule type" value="Genomic_DNA"/>
</dbReference>
<sequence length="353" mass="39213">MKVTILAGFLACTLLGVACSVGPIQAAAESNHPLSQYKYGLQLIADEEFELGREFILKSMQAGNKEAIAFWDVYEGWVDTLIKAKAGDMGSQREVGYNYSLDNSPVATINDPEQTLKWLSAASDQGDYNSSFLLGQLYSEGRVFHKNESTAFDWFYRSAKQGSAEGKYELFKRLIAGKGVSKDASKAEMWLRLAANSGHPEARASLLDYYYFQGTNQNLGWAAHWLAIEGDKSKTASVLPYLTKLSIVARNPTVFSSFDSDKIVGHIKPKSDLYALYFEGEWVEVYSPKQNLLGVMKASDVSVQKEGRTWALKNNYQLCKVECDSSMCYQTNADGTTDSFSYDADKAALCHTY</sequence>
<feature type="signal peptide" evidence="1">
    <location>
        <begin position="1"/>
        <end position="26"/>
    </location>
</feature>
<dbReference type="InterPro" id="IPR011990">
    <property type="entry name" value="TPR-like_helical_dom_sf"/>
</dbReference>
<gene>
    <name evidence="2" type="ORF">GCM10011607_12290</name>
</gene>
<reference evidence="3" key="1">
    <citation type="journal article" date="2019" name="Int. J. Syst. Evol. Microbiol.">
        <title>The Global Catalogue of Microorganisms (GCM) 10K type strain sequencing project: providing services to taxonomists for standard genome sequencing and annotation.</title>
        <authorList>
            <consortium name="The Broad Institute Genomics Platform"/>
            <consortium name="The Broad Institute Genome Sequencing Center for Infectious Disease"/>
            <person name="Wu L."/>
            <person name="Ma J."/>
        </authorList>
    </citation>
    <scope>NUCLEOTIDE SEQUENCE [LARGE SCALE GENOMIC DNA]</scope>
    <source>
        <strain evidence="3">CGMCC 1.15339</strain>
    </source>
</reference>
<dbReference type="Gene3D" id="1.25.40.10">
    <property type="entry name" value="Tetratricopeptide repeat domain"/>
    <property type="match status" value="1"/>
</dbReference>
<dbReference type="SMART" id="SM00671">
    <property type="entry name" value="SEL1"/>
    <property type="match status" value="2"/>
</dbReference>
<evidence type="ECO:0000313" key="2">
    <source>
        <dbReference type="EMBL" id="GGB53291.1"/>
    </source>
</evidence>
<dbReference type="PROSITE" id="PS51257">
    <property type="entry name" value="PROKAR_LIPOPROTEIN"/>
    <property type="match status" value="1"/>
</dbReference>
<protein>
    <recommendedName>
        <fullName evidence="4">Sel1 repeat family protein</fullName>
    </recommendedName>
</protein>
<keyword evidence="1" id="KW-0732">Signal</keyword>
<name>A0ABQ1IV69_9GAMM</name>
<keyword evidence="3" id="KW-1185">Reference proteome</keyword>
<dbReference type="InterPro" id="IPR050767">
    <property type="entry name" value="Sel1_AlgK"/>
</dbReference>
<evidence type="ECO:0000256" key="1">
    <source>
        <dbReference type="SAM" id="SignalP"/>
    </source>
</evidence>